<name>A0A401IRC6_9LACO</name>
<sequence length="184" mass="20572">MFQKGVGATLKVEIITASNQAALRVKNEPFPLVGKLDVVRLQNQWAYNIMFCPAAQVRWQTFPQEKYQLDEVVAQGFALGAFDGQKPVGLGIFVKQRSRFLYLADLKINGSYRGKGLGKQILTSSLLLAQKLGYGGIYTIAQDNNLNACLFYLNFGFEIGGLNTRTYDHSAQAGKSDVYFYFEF</sequence>
<dbReference type="OrthoDB" id="9800193at2"/>
<proteinExistence type="predicted"/>
<feature type="domain" description="N-acetyltransferase" evidence="1">
    <location>
        <begin position="36"/>
        <end position="184"/>
    </location>
</feature>
<dbReference type="CDD" id="cd04301">
    <property type="entry name" value="NAT_SF"/>
    <property type="match status" value="1"/>
</dbReference>
<dbReference type="RefSeq" id="WP_158609175.1">
    <property type="nucleotide sequence ID" value="NZ_BFFP01000005.1"/>
</dbReference>
<reference evidence="2 3" key="1">
    <citation type="journal article" date="2019" name="Int. J. Syst. Evol. Microbiol.">
        <title>Lactobacillus salitolerans sp. nov., a novel lactic acid bacterium isolated from spent mushroom substrates.</title>
        <authorList>
            <person name="Tohno M."/>
            <person name="Tanizawa Y."/>
            <person name="Kojima Y."/>
            <person name="Sakamoto M."/>
            <person name="Nakamura Y."/>
            <person name="Ohkuma M."/>
            <person name="Kobayashi H."/>
        </authorList>
    </citation>
    <scope>NUCLEOTIDE SEQUENCE [LARGE SCALE GENOMIC DNA]</scope>
    <source>
        <strain evidence="2 3">YK43</strain>
    </source>
</reference>
<dbReference type="PROSITE" id="PS51186">
    <property type="entry name" value="GNAT"/>
    <property type="match status" value="1"/>
</dbReference>
<organism evidence="2 3">
    <name type="scientific">Ligilactobacillus salitolerans</name>
    <dbReference type="NCBI Taxonomy" id="1808352"/>
    <lineage>
        <taxon>Bacteria</taxon>
        <taxon>Bacillati</taxon>
        <taxon>Bacillota</taxon>
        <taxon>Bacilli</taxon>
        <taxon>Lactobacillales</taxon>
        <taxon>Lactobacillaceae</taxon>
        <taxon>Ligilactobacillus</taxon>
    </lineage>
</organism>
<evidence type="ECO:0000259" key="1">
    <source>
        <dbReference type="PROSITE" id="PS51186"/>
    </source>
</evidence>
<keyword evidence="2" id="KW-0808">Transferase</keyword>
<dbReference type="InterPro" id="IPR000182">
    <property type="entry name" value="GNAT_dom"/>
</dbReference>
<evidence type="ECO:0000313" key="3">
    <source>
        <dbReference type="Proteomes" id="UP000286848"/>
    </source>
</evidence>
<protein>
    <submittedName>
        <fullName evidence="2">Streptothricin acetyltransferase</fullName>
    </submittedName>
</protein>
<dbReference type="AlphaFoldDB" id="A0A401IRC6"/>
<dbReference type="InterPro" id="IPR016181">
    <property type="entry name" value="Acyl_CoA_acyltransferase"/>
</dbReference>
<dbReference type="SUPFAM" id="SSF55729">
    <property type="entry name" value="Acyl-CoA N-acyltransferases (Nat)"/>
    <property type="match status" value="1"/>
</dbReference>
<comment type="caution">
    <text evidence="2">The sequence shown here is derived from an EMBL/GenBank/DDBJ whole genome shotgun (WGS) entry which is preliminary data.</text>
</comment>
<dbReference type="Pfam" id="PF00583">
    <property type="entry name" value="Acetyltransf_1"/>
    <property type="match status" value="1"/>
</dbReference>
<gene>
    <name evidence="2" type="ORF">LFYK43_05490</name>
</gene>
<accession>A0A401IRC6</accession>
<dbReference type="PRINTS" id="PR01754">
    <property type="entry name" value="SACTRNSFRASE"/>
</dbReference>
<dbReference type="EMBL" id="BFFP01000005">
    <property type="protein sequence ID" value="GBG94090.1"/>
    <property type="molecule type" value="Genomic_DNA"/>
</dbReference>
<dbReference type="Proteomes" id="UP000286848">
    <property type="component" value="Unassembled WGS sequence"/>
</dbReference>
<evidence type="ECO:0000313" key="2">
    <source>
        <dbReference type="EMBL" id="GBG94090.1"/>
    </source>
</evidence>
<keyword evidence="3" id="KW-1185">Reference proteome</keyword>
<dbReference type="InterPro" id="IPR008125">
    <property type="entry name" value="Streptothricin_AcTrfase"/>
</dbReference>
<dbReference type="Gene3D" id="3.40.630.30">
    <property type="match status" value="1"/>
</dbReference>
<dbReference type="GO" id="GO:0016747">
    <property type="term" value="F:acyltransferase activity, transferring groups other than amino-acyl groups"/>
    <property type="evidence" value="ECO:0007669"/>
    <property type="project" value="InterPro"/>
</dbReference>